<evidence type="ECO:0000313" key="2">
    <source>
        <dbReference type="EMBL" id="GIX96631.1"/>
    </source>
</evidence>
<dbReference type="EMBL" id="BPLQ01002951">
    <property type="protein sequence ID" value="GIX96631.1"/>
    <property type="molecule type" value="Genomic_DNA"/>
</dbReference>
<dbReference type="Proteomes" id="UP001054837">
    <property type="component" value="Unassembled WGS sequence"/>
</dbReference>
<proteinExistence type="predicted"/>
<gene>
    <name evidence="2" type="ORF">CDAR_550081</name>
</gene>
<accession>A0AAV4PHT9</accession>
<feature type="compositionally biased region" description="Basic residues" evidence="1">
    <location>
        <begin position="9"/>
        <end position="18"/>
    </location>
</feature>
<dbReference type="AlphaFoldDB" id="A0AAV4PHT9"/>
<name>A0AAV4PHT9_9ARAC</name>
<evidence type="ECO:0000313" key="3">
    <source>
        <dbReference type="Proteomes" id="UP001054837"/>
    </source>
</evidence>
<sequence>MTPPLTGHGQRKKCHRTPSKMDGHLGISNDGGRGGVGSGEEVLVGILDKISCHEGRKLCIVLDQTEIQPSSVRRLRGTWEYSSTPLPPAHLREGVRLGRLLDQKRRLRPQNDGYKNMKTFQRKTSKTPFTPTQCVPNPRKNLERKDLPIRID</sequence>
<feature type="region of interest" description="Disordered" evidence="1">
    <location>
        <begin position="1"/>
        <end position="33"/>
    </location>
</feature>
<reference evidence="2 3" key="1">
    <citation type="submission" date="2021-06" db="EMBL/GenBank/DDBJ databases">
        <title>Caerostris darwini draft genome.</title>
        <authorList>
            <person name="Kono N."/>
            <person name="Arakawa K."/>
        </authorList>
    </citation>
    <scope>NUCLEOTIDE SEQUENCE [LARGE SCALE GENOMIC DNA]</scope>
</reference>
<keyword evidence="3" id="KW-1185">Reference proteome</keyword>
<protein>
    <submittedName>
        <fullName evidence="2">Uncharacterized protein</fullName>
    </submittedName>
</protein>
<evidence type="ECO:0000256" key="1">
    <source>
        <dbReference type="SAM" id="MobiDB-lite"/>
    </source>
</evidence>
<organism evidence="2 3">
    <name type="scientific">Caerostris darwini</name>
    <dbReference type="NCBI Taxonomy" id="1538125"/>
    <lineage>
        <taxon>Eukaryota</taxon>
        <taxon>Metazoa</taxon>
        <taxon>Ecdysozoa</taxon>
        <taxon>Arthropoda</taxon>
        <taxon>Chelicerata</taxon>
        <taxon>Arachnida</taxon>
        <taxon>Araneae</taxon>
        <taxon>Araneomorphae</taxon>
        <taxon>Entelegynae</taxon>
        <taxon>Araneoidea</taxon>
        <taxon>Araneidae</taxon>
        <taxon>Caerostris</taxon>
    </lineage>
</organism>
<comment type="caution">
    <text evidence="2">The sequence shown here is derived from an EMBL/GenBank/DDBJ whole genome shotgun (WGS) entry which is preliminary data.</text>
</comment>